<organism evidence="2 3">
    <name type="scientific">Geranomyces variabilis</name>
    <dbReference type="NCBI Taxonomy" id="109894"/>
    <lineage>
        <taxon>Eukaryota</taxon>
        <taxon>Fungi</taxon>
        <taxon>Fungi incertae sedis</taxon>
        <taxon>Chytridiomycota</taxon>
        <taxon>Chytridiomycota incertae sedis</taxon>
        <taxon>Chytridiomycetes</taxon>
        <taxon>Spizellomycetales</taxon>
        <taxon>Powellomycetaceae</taxon>
        <taxon>Geranomyces</taxon>
    </lineage>
</organism>
<feature type="region of interest" description="Disordered" evidence="1">
    <location>
        <begin position="1"/>
        <end position="53"/>
    </location>
</feature>
<sequence>MSSPPLTRWCRPDKPGDEATPPLPTKHLPPTARDPEPAEEPDNPAEHVVDDDNQPLTRWVVHDSQDVSQQPTPYLYNETLGTGPESAPVTVYAPDIPILDDTNDTLLAAVGEPDDDVMYLDDDDEQEWCDGEVVGWDDTVFLPLGIQLEPLGDVLVAIATDDEIQIDYNRKENTLRIRADTKEGLRIA</sequence>
<evidence type="ECO:0000256" key="1">
    <source>
        <dbReference type="SAM" id="MobiDB-lite"/>
    </source>
</evidence>
<evidence type="ECO:0000313" key="2">
    <source>
        <dbReference type="EMBL" id="KAJ3167515.1"/>
    </source>
</evidence>
<gene>
    <name evidence="2" type="ORF">HDU87_001508</name>
</gene>
<keyword evidence="3" id="KW-1185">Reference proteome</keyword>
<reference evidence="2" key="1">
    <citation type="submission" date="2020-05" db="EMBL/GenBank/DDBJ databases">
        <title>Phylogenomic resolution of chytrid fungi.</title>
        <authorList>
            <person name="Stajich J.E."/>
            <person name="Amses K."/>
            <person name="Simmons R."/>
            <person name="Seto K."/>
            <person name="Myers J."/>
            <person name="Bonds A."/>
            <person name="Quandt C.A."/>
            <person name="Barry K."/>
            <person name="Liu P."/>
            <person name="Grigoriev I."/>
            <person name="Longcore J.E."/>
            <person name="James T.Y."/>
        </authorList>
    </citation>
    <scope>NUCLEOTIDE SEQUENCE</scope>
    <source>
        <strain evidence="2">JEL0379</strain>
    </source>
</reference>
<dbReference type="AlphaFoldDB" id="A0AAD5XL94"/>
<proteinExistence type="predicted"/>
<evidence type="ECO:0000313" key="3">
    <source>
        <dbReference type="Proteomes" id="UP001212152"/>
    </source>
</evidence>
<accession>A0AAD5XL94</accession>
<comment type="caution">
    <text evidence="2">The sequence shown here is derived from an EMBL/GenBank/DDBJ whole genome shotgun (WGS) entry which is preliminary data.</text>
</comment>
<dbReference type="EMBL" id="JADGJQ010000137">
    <property type="protein sequence ID" value="KAJ3167515.1"/>
    <property type="molecule type" value="Genomic_DNA"/>
</dbReference>
<protein>
    <submittedName>
        <fullName evidence="2">Uncharacterized protein</fullName>
    </submittedName>
</protein>
<name>A0AAD5XL94_9FUNG</name>
<dbReference type="Proteomes" id="UP001212152">
    <property type="component" value="Unassembled WGS sequence"/>
</dbReference>